<evidence type="ECO:0000256" key="1">
    <source>
        <dbReference type="ARBA" id="ARBA00009778"/>
    </source>
</evidence>
<dbReference type="EMBL" id="JAAMPC010000001">
    <property type="protein sequence ID" value="KAG2332611.1"/>
    <property type="molecule type" value="Genomic_DNA"/>
</dbReference>
<feature type="region of interest" description="Disordered" evidence="3">
    <location>
        <begin position="495"/>
        <end position="559"/>
    </location>
</feature>
<accession>A0A8X7WLT0</accession>
<sequence length="559" mass="63271">MQSPKPRPGSLEVPQKKSPTATPKTARKLKTAETDPVSSPNPKIRTPKAQSPKVVVDRRSPRTPVNEVQKKRTGRTPEVASQISQLQEELKKAKEQLSASEASKKEAQDEADETKQQLMEINASEDSRIDELRKLSQERDKTWQSELEAMQRQHAMDSTSLASAMNEVQKLKAQLSESESVENLRMELNETLSLVEELRGEVYDAKEGEARAHEIVSATEKQLEIANLTLEMLRSDGMKMSEACNALTTELEQSKSEVKSLEQLVRQLEEEEDEDSSSVEELKEEINAARHEISRLKSAVEVTERRYQEEYVQSTLQIRSAYEQVEGVKSELGEQLERTKGEREALHERLMDKEAKLRILADENELLNLKVKETEEVNLGLEVTGELKKLESDLVELRGNLMDKEMELQSVTSQNESLRSEMEKVQREKNKAMDEALERLESLKEEADKSGKRAENATEQLEAAQVSNTELEAELRRLKVQCDQWRKAAEAAATMISGGDNNSNGKYVERTGSLESPLRRNVNMSPYMDESNDDDLSSPKKKNGSMLKKFGVLLKKSQK</sequence>
<feature type="compositionally biased region" description="Basic and acidic residues" evidence="3">
    <location>
        <begin position="441"/>
        <end position="456"/>
    </location>
</feature>
<comment type="caution">
    <text evidence="4">The sequence shown here is derived from an EMBL/GenBank/DDBJ whole genome shotgun (WGS) entry which is preliminary data.</text>
</comment>
<dbReference type="PANTHER" id="PTHR34224">
    <property type="entry name" value="INTERACTOR OF CONSTITUTIVE ACTIVE ROPS 2, CHLOROPLASTIC-RELATED"/>
    <property type="match status" value="1"/>
</dbReference>
<evidence type="ECO:0000313" key="4">
    <source>
        <dbReference type="EMBL" id="KAG2332611.1"/>
    </source>
</evidence>
<keyword evidence="2" id="KW-0175">Coiled coil</keyword>
<evidence type="ECO:0000256" key="3">
    <source>
        <dbReference type="SAM" id="MobiDB-lite"/>
    </source>
</evidence>
<evidence type="ECO:0000313" key="5">
    <source>
        <dbReference type="Proteomes" id="UP000886595"/>
    </source>
</evidence>
<feature type="region of interest" description="Disordered" evidence="3">
    <location>
        <begin position="441"/>
        <end position="469"/>
    </location>
</feature>
<organism evidence="4 5">
    <name type="scientific">Brassica carinata</name>
    <name type="common">Ethiopian mustard</name>
    <name type="synonym">Abyssinian cabbage</name>
    <dbReference type="NCBI Taxonomy" id="52824"/>
    <lineage>
        <taxon>Eukaryota</taxon>
        <taxon>Viridiplantae</taxon>
        <taxon>Streptophyta</taxon>
        <taxon>Embryophyta</taxon>
        <taxon>Tracheophyta</taxon>
        <taxon>Spermatophyta</taxon>
        <taxon>Magnoliopsida</taxon>
        <taxon>eudicotyledons</taxon>
        <taxon>Gunneridae</taxon>
        <taxon>Pentapetalae</taxon>
        <taxon>rosids</taxon>
        <taxon>malvids</taxon>
        <taxon>Brassicales</taxon>
        <taxon>Brassicaceae</taxon>
        <taxon>Brassiceae</taxon>
        <taxon>Brassica</taxon>
    </lineage>
</organism>
<comment type="similarity">
    <text evidence="1">Belongs to the ICR family.</text>
</comment>
<dbReference type="Proteomes" id="UP000886595">
    <property type="component" value="Unassembled WGS sequence"/>
</dbReference>
<gene>
    <name evidence="4" type="ORF">Bca52824_003791</name>
</gene>
<feature type="region of interest" description="Disordered" evidence="3">
    <location>
        <begin position="1"/>
        <end position="130"/>
    </location>
</feature>
<dbReference type="InterPro" id="IPR029688">
    <property type="entry name" value="ICR"/>
</dbReference>
<name>A0A8X7WLT0_BRACI</name>
<dbReference type="AlphaFoldDB" id="A0A8X7WLT0"/>
<reference evidence="4 5" key="1">
    <citation type="submission" date="2020-02" db="EMBL/GenBank/DDBJ databases">
        <authorList>
            <person name="Ma Q."/>
            <person name="Huang Y."/>
            <person name="Song X."/>
            <person name="Pei D."/>
        </authorList>
    </citation>
    <scope>NUCLEOTIDE SEQUENCE [LARGE SCALE GENOMIC DNA]</scope>
    <source>
        <strain evidence="4">Sxm20200214</strain>
        <tissue evidence="4">Leaf</tissue>
    </source>
</reference>
<dbReference type="PANTHER" id="PTHR34224:SF15">
    <property type="entry name" value="BNAA03G16970D PROTEIN"/>
    <property type="match status" value="1"/>
</dbReference>
<dbReference type="OrthoDB" id="1932291at2759"/>
<keyword evidence="5" id="KW-1185">Reference proteome</keyword>
<protein>
    <recommendedName>
        <fullName evidence="6">Interactor of constitutive active ROPs 2, chloroplastic-like</fullName>
    </recommendedName>
</protein>
<evidence type="ECO:0000256" key="2">
    <source>
        <dbReference type="ARBA" id="ARBA00023054"/>
    </source>
</evidence>
<proteinExistence type="inferred from homology"/>
<evidence type="ECO:0008006" key="6">
    <source>
        <dbReference type="Google" id="ProtNLM"/>
    </source>
</evidence>